<accession>A0ACB9NX41</accession>
<evidence type="ECO:0000313" key="1">
    <source>
        <dbReference type="EMBL" id="KAI4340743.1"/>
    </source>
</evidence>
<gene>
    <name evidence="1" type="ORF">MLD38_025552</name>
</gene>
<organism evidence="1 2">
    <name type="scientific">Melastoma candidum</name>
    <dbReference type="NCBI Taxonomy" id="119954"/>
    <lineage>
        <taxon>Eukaryota</taxon>
        <taxon>Viridiplantae</taxon>
        <taxon>Streptophyta</taxon>
        <taxon>Embryophyta</taxon>
        <taxon>Tracheophyta</taxon>
        <taxon>Spermatophyta</taxon>
        <taxon>Magnoliopsida</taxon>
        <taxon>eudicotyledons</taxon>
        <taxon>Gunneridae</taxon>
        <taxon>Pentapetalae</taxon>
        <taxon>rosids</taxon>
        <taxon>malvids</taxon>
        <taxon>Myrtales</taxon>
        <taxon>Melastomataceae</taxon>
        <taxon>Melastomatoideae</taxon>
        <taxon>Melastomateae</taxon>
        <taxon>Melastoma</taxon>
    </lineage>
</organism>
<dbReference type="EMBL" id="CM042886">
    <property type="protein sequence ID" value="KAI4340743.1"/>
    <property type="molecule type" value="Genomic_DNA"/>
</dbReference>
<sequence>MLLDLISKSLIFSNNFNRYEPIEKLKLPVAPHPHPYRLQWLSKDNDVHVTQQAQVPFSIGKNYRNEAVCDVISMDACHLLLERPWQFDRCAQHDRYCNTYSISVEEKKITLMPLVAQPAEAPINQSPAQVIKWMEFIRATRESEDVYFLVLVEATQDQSSEHPRAKALIEEFKDVFPVDLPVELPPLQGIQLQIDLVLGASLPNRPAYRCNPEEVKELQRQVDELHGLQVFSKVDLRSGYHQIRIKEGDEWKTAFKTKYGLYEWLVMPFGLSNAPGTFMRLMTHVLRPFMGKFMVVYFDNILIYSCSLDEHVEQLRTVFHTLRDKKLYGNPRSVSSSNPV</sequence>
<dbReference type="Proteomes" id="UP001057402">
    <property type="component" value="Chromosome 7"/>
</dbReference>
<proteinExistence type="predicted"/>
<name>A0ACB9NX41_9MYRT</name>
<evidence type="ECO:0000313" key="2">
    <source>
        <dbReference type="Proteomes" id="UP001057402"/>
    </source>
</evidence>
<reference evidence="2" key="1">
    <citation type="journal article" date="2023" name="Front. Plant Sci.">
        <title>Chromosomal-level genome assembly of Melastoma candidum provides insights into trichome evolution.</title>
        <authorList>
            <person name="Zhong Y."/>
            <person name="Wu W."/>
            <person name="Sun C."/>
            <person name="Zou P."/>
            <person name="Liu Y."/>
            <person name="Dai S."/>
            <person name="Zhou R."/>
        </authorList>
    </citation>
    <scope>NUCLEOTIDE SEQUENCE [LARGE SCALE GENOMIC DNA]</scope>
</reference>
<comment type="caution">
    <text evidence="1">The sequence shown here is derived from an EMBL/GenBank/DDBJ whole genome shotgun (WGS) entry which is preliminary data.</text>
</comment>
<keyword evidence="2" id="KW-1185">Reference proteome</keyword>
<protein>
    <submittedName>
        <fullName evidence="1">Uncharacterized protein</fullName>
    </submittedName>
</protein>